<organism evidence="1 2">
    <name type="scientific">Xenoophorus captivus</name>
    <dbReference type="NCBI Taxonomy" id="1517983"/>
    <lineage>
        <taxon>Eukaryota</taxon>
        <taxon>Metazoa</taxon>
        <taxon>Chordata</taxon>
        <taxon>Craniata</taxon>
        <taxon>Vertebrata</taxon>
        <taxon>Euteleostomi</taxon>
        <taxon>Actinopterygii</taxon>
        <taxon>Neopterygii</taxon>
        <taxon>Teleostei</taxon>
        <taxon>Neoteleostei</taxon>
        <taxon>Acanthomorphata</taxon>
        <taxon>Ovalentaria</taxon>
        <taxon>Atherinomorphae</taxon>
        <taxon>Cyprinodontiformes</taxon>
        <taxon>Goodeidae</taxon>
        <taxon>Xenoophorus</taxon>
    </lineage>
</organism>
<gene>
    <name evidence="1" type="ORF">XENOCAPTIV_022452</name>
</gene>
<protein>
    <submittedName>
        <fullName evidence="1">Uncharacterized protein</fullName>
    </submittedName>
</protein>
<evidence type="ECO:0000313" key="1">
    <source>
        <dbReference type="EMBL" id="MEQ2214866.1"/>
    </source>
</evidence>
<proteinExistence type="predicted"/>
<dbReference type="Proteomes" id="UP001434883">
    <property type="component" value="Unassembled WGS sequence"/>
</dbReference>
<feature type="non-terminal residue" evidence="1">
    <location>
        <position position="55"/>
    </location>
</feature>
<keyword evidence="2" id="KW-1185">Reference proteome</keyword>
<sequence length="55" mass="6386">MERYLLCWGGGAVEDRYLYSPPYPAVYRMVEIFMCSTQLVLQAARLDLVLGLRTR</sequence>
<evidence type="ECO:0000313" key="2">
    <source>
        <dbReference type="Proteomes" id="UP001434883"/>
    </source>
</evidence>
<comment type="caution">
    <text evidence="1">The sequence shown here is derived from an EMBL/GenBank/DDBJ whole genome shotgun (WGS) entry which is preliminary data.</text>
</comment>
<accession>A0ABV0S4N7</accession>
<name>A0ABV0S4N7_9TELE</name>
<dbReference type="EMBL" id="JAHRIN010067719">
    <property type="protein sequence ID" value="MEQ2214866.1"/>
    <property type="molecule type" value="Genomic_DNA"/>
</dbReference>
<reference evidence="1 2" key="1">
    <citation type="submission" date="2021-06" db="EMBL/GenBank/DDBJ databases">
        <authorList>
            <person name="Palmer J.M."/>
        </authorList>
    </citation>
    <scope>NUCLEOTIDE SEQUENCE [LARGE SCALE GENOMIC DNA]</scope>
    <source>
        <strain evidence="1 2">XC_2019</strain>
        <tissue evidence="1">Muscle</tissue>
    </source>
</reference>